<protein>
    <recommendedName>
        <fullName evidence="6">Acetyl-coenzyme A synthetase</fullName>
        <shortName evidence="6">AcCoA synthetase</shortName>
        <shortName evidence="6">Acs</shortName>
        <ecNumber evidence="6">6.2.1.1</ecNumber>
    </recommendedName>
    <alternativeName>
        <fullName evidence="6">Acetate--CoA ligase</fullName>
    </alternativeName>
    <alternativeName>
        <fullName evidence="6">Acyl-activating enzyme</fullName>
    </alternativeName>
</protein>
<keyword evidence="6" id="KW-0460">Magnesium</keyword>
<keyword evidence="6" id="KW-0479">Metal-binding</keyword>
<gene>
    <name evidence="10" type="primary">acs</name>
    <name evidence="6" type="synonym">acsA</name>
    <name evidence="10" type="ORF">C3L24_00445</name>
</gene>
<dbReference type="FunFam" id="3.30.300.30:FF:000004">
    <property type="entry name" value="Acetyl-coenzyme A synthetase"/>
    <property type="match status" value="1"/>
</dbReference>
<evidence type="ECO:0000256" key="5">
    <source>
        <dbReference type="ARBA" id="ARBA00022990"/>
    </source>
</evidence>
<dbReference type="GO" id="GO:0005829">
    <property type="term" value="C:cytosol"/>
    <property type="evidence" value="ECO:0007669"/>
    <property type="project" value="TreeGrafter"/>
</dbReference>
<reference evidence="10 11" key="1">
    <citation type="submission" date="2018-01" db="EMBL/GenBank/DDBJ databases">
        <title>Novel co-symbiosis in the lucinid bivalve Phacoides pectinatus.</title>
        <authorList>
            <person name="Lim S.J."/>
            <person name="Davis B.G."/>
            <person name="Gill D.E."/>
            <person name="Engel A.S."/>
            <person name="Anderson L.C."/>
            <person name="Campbell B.J."/>
        </authorList>
    </citation>
    <scope>NUCLEOTIDE SEQUENCE [LARGE SCALE GENOMIC DNA]</scope>
    <source>
        <strain evidence="10">N3_P5</strain>
    </source>
</reference>
<evidence type="ECO:0000259" key="7">
    <source>
        <dbReference type="Pfam" id="PF00501"/>
    </source>
</evidence>
<dbReference type="SUPFAM" id="SSF56801">
    <property type="entry name" value="Acetyl-CoA synthetase-like"/>
    <property type="match status" value="1"/>
</dbReference>
<feature type="domain" description="Acetyl-coenzyme A synthetase N-terminal" evidence="9">
    <location>
        <begin position="24"/>
        <end position="82"/>
    </location>
</feature>
<dbReference type="GO" id="GO:0005524">
    <property type="term" value="F:ATP binding"/>
    <property type="evidence" value="ECO:0007669"/>
    <property type="project" value="UniProtKB-KW"/>
</dbReference>
<dbReference type="FunFam" id="3.40.50.12780:FF:000001">
    <property type="entry name" value="Acetyl-coenzyme A synthetase"/>
    <property type="match status" value="1"/>
</dbReference>
<feature type="binding site" evidence="6">
    <location>
        <position position="515"/>
    </location>
    <ligand>
        <name>ATP</name>
        <dbReference type="ChEBI" id="CHEBI:30616"/>
    </ligand>
</feature>
<dbReference type="NCBIfam" id="NF001208">
    <property type="entry name" value="PRK00174.1"/>
    <property type="match status" value="1"/>
</dbReference>
<feature type="binding site" evidence="6">
    <location>
        <position position="584"/>
    </location>
    <ligand>
        <name>CoA</name>
        <dbReference type="ChEBI" id="CHEBI:57287"/>
    </ligand>
</feature>
<feature type="modified residue" description="N6-acetyllysine" evidence="6">
    <location>
        <position position="609"/>
    </location>
</feature>
<dbReference type="InterPro" id="IPR025110">
    <property type="entry name" value="AMP-bd_C"/>
</dbReference>
<evidence type="ECO:0000256" key="3">
    <source>
        <dbReference type="ARBA" id="ARBA00022741"/>
    </source>
</evidence>
<organism evidence="10 11">
    <name type="scientific">Candidatus Sedimenticola endophacoides</name>
    <dbReference type="NCBI Taxonomy" id="2548426"/>
    <lineage>
        <taxon>Bacteria</taxon>
        <taxon>Pseudomonadati</taxon>
        <taxon>Pseudomonadota</taxon>
        <taxon>Gammaproteobacteria</taxon>
        <taxon>Chromatiales</taxon>
        <taxon>Sedimenticolaceae</taxon>
        <taxon>Sedimenticola</taxon>
    </lineage>
</organism>
<dbReference type="AlphaFoldDB" id="A0A6N4E7D5"/>
<dbReference type="InterPro" id="IPR020845">
    <property type="entry name" value="AMP-binding_CS"/>
</dbReference>
<dbReference type="GO" id="GO:0003987">
    <property type="term" value="F:acetate-CoA ligase activity"/>
    <property type="evidence" value="ECO:0007669"/>
    <property type="project" value="UniProtKB-UniRule"/>
</dbReference>
<feature type="binding site" evidence="6">
    <location>
        <position position="539"/>
    </location>
    <ligand>
        <name>Mg(2+)</name>
        <dbReference type="ChEBI" id="CHEBI:18420"/>
    </ligand>
</feature>
<dbReference type="GO" id="GO:0016208">
    <property type="term" value="F:AMP binding"/>
    <property type="evidence" value="ECO:0007669"/>
    <property type="project" value="InterPro"/>
</dbReference>
<dbReference type="InterPro" id="IPR000873">
    <property type="entry name" value="AMP-dep_synth/lig_dom"/>
</dbReference>
<evidence type="ECO:0000313" key="10">
    <source>
        <dbReference type="EMBL" id="PUE05727.1"/>
    </source>
</evidence>
<dbReference type="InterPro" id="IPR032387">
    <property type="entry name" value="ACAS_N"/>
</dbReference>
<keyword evidence="2 6" id="KW-0436">Ligase</keyword>
<dbReference type="PANTHER" id="PTHR24095">
    <property type="entry name" value="ACETYL-COENZYME A SYNTHETASE"/>
    <property type="match status" value="1"/>
</dbReference>
<dbReference type="InterPro" id="IPR011904">
    <property type="entry name" value="Ac_CoA_lig"/>
</dbReference>
<comment type="caution">
    <text evidence="10">The sequence shown here is derived from an EMBL/GenBank/DDBJ whole genome shotgun (WGS) entry which is preliminary data.</text>
</comment>
<accession>A0A6N4E7D5</accession>
<keyword evidence="5 6" id="KW-0007">Acetylation</keyword>
<evidence type="ECO:0000256" key="2">
    <source>
        <dbReference type="ARBA" id="ARBA00022598"/>
    </source>
</evidence>
<feature type="binding site" evidence="6">
    <location>
        <position position="310"/>
    </location>
    <ligand>
        <name>CoA</name>
        <dbReference type="ChEBI" id="CHEBI:57287"/>
    </ligand>
</feature>
<dbReference type="Gene3D" id="3.30.300.30">
    <property type="match status" value="1"/>
</dbReference>
<feature type="binding site" evidence="6">
    <location>
        <position position="523"/>
    </location>
    <ligand>
        <name>CoA</name>
        <dbReference type="ChEBI" id="CHEBI:57287"/>
    </ligand>
</feature>
<keyword evidence="3 6" id="KW-0547">Nucleotide-binding</keyword>
<evidence type="ECO:0000259" key="9">
    <source>
        <dbReference type="Pfam" id="PF16177"/>
    </source>
</evidence>
<feature type="binding site" evidence="6">
    <location>
        <position position="537"/>
    </location>
    <ligand>
        <name>Mg(2+)</name>
        <dbReference type="ChEBI" id="CHEBI:18420"/>
    </ligand>
</feature>
<dbReference type="Proteomes" id="UP000250928">
    <property type="component" value="Unassembled WGS sequence"/>
</dbReference>
<comment type="PTM">
    <text evidence="6">Acetylated. Deacetylation by the SIR2-homolog deacetylase activates the enzyme.</text>
</comment>
<feature type="binding site" evidence="6">
    <location>
        <begin position="386"/>
        <end position="388"/>
    </location>
    <ligand>
        <name>ATP</name>
        <dbReference type="ChEBI" id="CHEBI:30616"/>
    </ligand>
</feature>
<feature type="binding site" evidence="6">
    <location>
        <begin position="410"/>
        <end position="415"/>
    </location>
    <ligand>
        <name>ATP</name>
        <dbReference type="ChEBI" id="CHEBI:30616"/>
    </ligand>
</feature>
<dbReference type="EMBL" id="PQCO01000039">
    <property type="protein sequence ID" value="PUE05727.1"/>
    <property type="molecule type" value="Genomic_DNA"/>
</dbReference>
<comment type="catalytic activity">
    <reaction evidence="6">
        <text>acetate + ATP + CoA = acetyl-CoA + AMP + diphosphate</text>
        <dbReference type="Rhea" id="RHEA:23176"/>
        <dbReference type="ChEBI" id="CHEBI:30089"/>
        <dbReference type="ChEBI" id="CHEBI:30616"/>
        <dbReference type="ChEBI" id="CHEBI:33019"/>
        <dbReference type="ChEBI" id="CHEBI:57287"/>
        <dbReference type="ChEBI" id="CHEBI:57288"/>
        <dbReference type="ChEBI" id="CHEBI:456215"/>
        <dbReference type="EC" id="6.2.1.1"/>
    </reaction>
</comment>
<dbReference type="GO" id="GO:0046872">
    <property type="term" value="F:metal ion binding"/>
    <property type="evidence" value="ECO:0007669"/>
    <property type="project" value="UniProtKB-KW"/>
</dbReference>
<evidence type="ECO:0000313" key="11">
    <source>
        <dbReference type="Proteomes" id="UP000250928"/>
    </source>
</evidence>
<dbReference type="CDD" id="cd05966">
    <property type="entry name" value="ACS"/>
    <property type="match status" value="1"/>
</dbReference>
<evidence type="ECO:0000256" key="6">
    <source>
        <dbReference type="HAMAP-Rule" id="MF_01123"/>
    </source>
</evidence>
<dbReference type="PROSITE" id="PS00455">
    <property type="entry name" value="AMP_BINDING"/>
    <property type="match status" value="1"/>
</dbReference>
<feature type="binding site" evidence="6">
    <location>
        <position position="526"/>
    </location>
    <ligand>
        <name>ATP</name>
        <dbReference type="ChEBI" id="CHEBI:30616"/>
    </ligand>
</feature>
<dbReference type="EC" id="6.2.1.1" evidence="6"/>
<evidence type="ECO:0000256" key="1">
    <source>
        <dbReference type="ARBA" id="ARBA00006432"/>
    </source>
</evidence>
<comment type="caution">
    <text evidence="6">Lacks conserved residue(s) required for the propagation of feature annotation.</text>
</comment>
<dbReference type="Pfam" id="PF16177">
    <property type="entry name" value="ACAS_N"/>
    <property type="match status" value="1"/>
</dbReference>
<evidence type="ECO:0000256" key="4">
    <source>
        <dbReference type="ARBA" id="ARBA00022840"/>
    </source>
</evidence>
<comment type="cofactor">
    <cofactor evidence="6">
        <name>Mg(2+)</name>
        <dbReference type="ChEBI" id="CHEBI:18420"/>
    </cofactor>
</comment>
<feature type="binding site" evidence="6">
    <location>
        <position position="500"/>
    </location>
    <ligand>
        <name>ATP</name>
        <dbReference type="ChEBI" id="CHEBI:30616"/>
    </ligand>
</feature>
<evidence type="ECO:0000259" key="8">
    <source>
        <dbReference type="Pfam" id="PF13193"/>
    </source>
</evidence>
<feature type="domain" description="AMP-binding enzyme C-terminal" evidence="8">
    <location>
        <begin position="531"/>
        <end position="609"/>
    </location>
</feature>
<dbReference type="Gene3D" id="3.40.50.12780">
    <property type="entry name" value="N-terminal domain of ligase-like"/>
    <property type="match status" value="1"/>
</dbReference>
<comment type="function">
    <text evidence="6">Catalyzes the conversion of acetate into acetyl-CoA (AcCoA), an essential intermediate at the junction of anabolic and catabolic pathways. AcsA undergoes a two-step reaction. In the first half reaction, AcsA combines acetate with ATP to form acetyl-adenylate (AcAMP) intermediate. In the second half reaction, it can then transfer the acetyl group from AcAMP to the sulfhydryl group of CoA, forming the product AcCoA.</text>
</comment>
<comment type="similarity">
    <text evidence="1 6">Belongs to the ATP-dependent AMP-binding enzyme family.</text>
</comment>
<proteinExistence type="inferred from homology"/>
<feature type="binding site" evidence="6">
    <location>
        <position position="542"/>
    </location>
    <ligand>
        <name>Mg(2+)</name>
        <dbReference type="ChEBI" id="CHEBI:18420"/>
    </ligand>
</feature>
<dbReference type="PANTHER" id="PTHR24095:SF14">
    <property type="entry name" value="ACETYL-COENZYME A SYNTHETASE 1"/>
    <property type="match status" value="1"/>
</dbReference>
<sequence length="648" mass="72003">MSESKVYPVPAEFAAQANINQAQYQEMYQRSVQDPEGFWAEQAQEYLTWFKPWDKVLDWSFGEDDLHIEWFKGGKLNVSYNCLDRHLDSRGDQTAILWEGDNPEEDRAVTYRELHADVNRFANVLKDRGVKKGDRVSIYMPMIPEAVVAMLACTRIGAVHSIVFSAFSPDALASRILDSDCQCLITADQSIRTGKALPLKKNADQALTQCPDVHTAIVVRRGGQPVEWTEGRDIWYHEALAAADPVCEPEQMDAEDPLFILYTSGSTGKPKGVLHTTGGYLLQAAMTHRTVFDYKDGEVYWCTADIGWVTGHSYIVYGPLTNGAISLMFEGVPTYPDAGRFWQVCDKHNVASFYTAPTAIRALMAVGTDPVTATSRKSLRLLGTVGEPINPEAWEWYHKVVGEQRCPIVDTWWQTETGAHMLTPLPGATPLKPGSAQQPFFGVQPVLLDDQGIEIEGNPASGNLAIKHPWPSQMRSVYGDHRRFFETYFQMYPGYYFTGDGARRDADGDYWITGRVDDVLNVSGHRLGTAEIESGLVLHEKVAEAAVVGYPHEITGQGIYAYVTLMQGEESSDELRAELVALVRKEIGPIAKINIIQRAPGLPKTRSGKIMRRILRKIAANEIDGLGDTSTLADPSVVDDLIANRANK</sequence>
<dbReference type="GO" id="GO:0019427">
    <property type="term" value="P:acetyl-CoA biosynthetic process from acetate"/>
    <property type="evidence" value="ECO:0007669"/>
    <property type="project" value="UniProtKB-UniRule"/>
</dbReference>
<name>A0A6N4E7D5_9GAMM</name>
<dbReference type="HAMAP" id="MF_01123">
    <property type="entry name" value="Ac_CoA_synth"/>
    <property type="match status" value="1"/>
</dbReference>
<dbReference type="InterPro" id="IPR042099">
    <property type="entry name" value="ANL_N_sf"/>
</dbReference>
<dbReference type="Pfam" id="PF13193">
    <property type="entry name" value="AMP-binding_C"/>
    <property type="match status" value="1"/>
</dbReference>
<feature type="domain" description="AMP-dependent synthetase/ligase" evidence="7">
    <location>
        <begin position="84"/>
        <end position="470"/>
    </location>
</feature>
<dbReference type="NCBIfam" id="TIGR02188">
    <property type="entry name" value="Ac_CoA_lig_AcsA"/>
    <property type="match status" value="1"/>
</dbReference>
<dbReference type="InterPro" id="IPR045851">
    <property type="entry name" value="AMP-bd_C_sf"/>
</dbReference>
<keyword evidence="4 6" id="KW-0067">ATP-binding</keyword>
<dbReference type="Pfam" id="PF00501">
    <property type="entry name" value="AMP-binding"/>
    <property type="match status" value="1"/>
</dbReference>